<accession>A0A077PLS3</accession>
<gene>
    <name evidence="1" type="ORF">XBKQ1_2740017</name>
</gene>
<protein>
    <submittedName>
        <fullName evidence="1">Uncharacterized protein</fullName>
    </submittedName>
</protein>
<reference evidence="1" key="1">
    <citation type="submission" date="2013-07" db="EMBL/GenBank/DDBJ databases">
        <title>Sub-species coevolution in mutualistic symbiosis.</title>
        <authorList>
            <person name="Murfin K."/>
            <person name="Klassen J."/>
            <person name="Lee M."/>
            <person name="Forst S."/>
            <person name="Stock P."/>
            <person name="Goodrich-Blair H."/>
        </authorList>
    </citation>
    <scope>NUCLEOTIDE SEQUENCE [LARGE SCALE GENOMIC DNA]</scope>
    <source>
        <strain evidence="1">Kraussei Quebec</strain>
    </source>
</reference>
<dbReference type="HOGENOM" id="CLU_3190727_0_0_6"/>
<dbReference type="EMBL" id="CBSY010000195">
    <property type="protein sequence ID" value="CDH20689.1"/>
    <property type="molecule type" value="Genomic_DNA"/>
</dbReference>
<sequence length="46" mass="5155">MKLASVQICLHKHGFPPIANDEVHYGVLAQAENFKINRMSQDSCNV</sequence>
<evidence type="ECO:0000313" key="2">
    <source>
        <dbReference type="Proteomes" id="UP000028500"/>
    </source>
</evidence>
<comment type="caution">
    <text evidence="1">The sequence shown here is derived from an EMBL/GenBank/DDBJ whole genome shotgun (WGS) entry which is preliminary data.</text>
</comment>
<dbReference type="AlphaFoldDB" id="A0A077PLS3"/>
<keyword evidence="2" id="KW-1185">Reference proteome</keyword>
<organism evidence="1 2">
    <name type="scientific">Xenorhabdus bovienii str. kraussei Quebec</name>
    <dbReference type="NCBI Taxonomy" id="1398203"/>
    <lineage>
        <taxon>Bacteria</taxon>
        <taxon>Pseudomonadati</taxon>
        <taxon>Pseudomonadota</taxon>
        <taxon>Gammaproteobacteria</taxon>
        <taxon>Enterobacterales</taxon>
        <taxon>Morganellaceae</taxon>
        <taxon>Xenorhabdus</taxon>
    </lineage>
</organism>
<dbReference type="Proteomes" id="UP000028500">
    <property type="component" value="Unassembled WGS sequence"/>
</dbReference>
<evidence type="ECO:0000313" key="1">
    <source>
        <dbReference type="EMBL" id="CDH20689.1"/>
    </source>
</evidence>
<proteinExistence type="predicted"/>
<name>A0A077PLS3_XENBV</name>